<evidence type="ECO:0000256" key="4">
    <source>
        <dbReference type="ARBA" id="ARBA00022691"/>
    </source>
</evidence>
<evidence type="ECO:0000313" key="6">
    <source>
        <dbReference type="Proteomes" id="UP000664132"/>
    </source>
</evidence>
<evidence type="ECO:0000256" key="1">
    <source>
        <dbReference type="ARBA" id="ARBA00022553"/>
    </source>
</evidence>
<dbReference type="SUPFAM" id="SSF53335">
    <property type="entry name" value="S-adenosyl-L-methionine-dependent methyltransferases"/>
    <property type="match status" value="1"/>
</dbReference>
<evidence type="ECO:0008006" key="7">
    <source>
        <dbReference type="Google" id="ProtNLM"/>
    </source>
</evidence>
<dbReference type="InterPro" id="IPR008854">
    <property type="entry name" value="TPMT"/>
</dbReference>
<dbReference type="AlphaFoldDB" id="A0A8H7W6U8"/>
<organism evidence="5 6">
    <name type="scientific">Cadophora malorum</name>
    <dbReference type="NCBI Taxonomy" id="108018"/>
    <lineage>
        <taxon>Eukaryota</taxon>
        <taxon>Fungi</taxon>
        <taxon>Dikarya</taxon>
        <taxon>Ascomycota</taxon>
        <taxon>Pezizomycotina</taxon>
        <taxon>Leotiomycetes</taxon>
        <taxon>Helotiales</taxon>
        <taxon>Ploettnerulaceae</taxon>
        <taxon>Cadophora</taxon>
    </lineage>
</organism>
<dbReference type="InterPro" id="IPR029063">
    <property type="entry name" value="SAM-dependent_MTases_sf"/>
</dbReference>
<keyword evidence="3" id="KW-0808">Transferase</keyword>
<dbReference type="Pfam" id="PF05724">
    <property type="entry name" value="TPMT"/>
    <property type="match status" value="1"/>
</dbReference>
<name>A0A8H7W6U8_9HELO</name>
<keyword evidence="2" id="KW-0489">Methyltransferase</keyword>
<proteinExistence type="predicted"/>
<gene>
    <name evidence="5" type="ORF">IFR04_012370</name>
</gene>
<keyword evidence="4" id="KW-0949">S-adenosyl-L-methionine</keyword>
<dbReference type="Proteomes" id="UP000664132">
    <property type="component" value="Unassembled WGS sequence"/>
</dbReference>
<dbReference type="PANTHER" id="PTHR32183:SF6">
    <property type="entry name" value="CYSTEINE SULFINATE DESULFINASE_CYSTEINE DESULFURASE AND RELATED ENZYMES"/>
    <property type="match status" value="1"/>
</dbReference>
<protein>
    <recommendedName>
        <fullName evidence="7">S-adenosyl-L-methionine-dependent methyltransferase</fullName>
    </recommendedName>
</protein>
<evidence type="ECO:0000256" key="2">
    <source>
        <dbReference type="ARBA" id="ARBA00022603"/>
    </source>
</evidence>
<dbReference type="EMBL" id="JAFJYH010000262">
    <property type="protein sequence ID" value="KAG4414493.1"/>
    <property type="molecule type" value="Genomic_DNA"/>
</dbReference>
<evidence type="ECO:0000313" key="5">
    <source>
        <dbReference type="EMBL" id="KAG4414493.1"/>
    </source>
</evidence>
<dbReference type="GO" id="GO:0008757">
    <property type="term" value="F:S-adenosylmethionine-dependent methyltransferase activity"/>
    <property type="evidence" value="ECO:0007669"/>
    <property type="project" value="InterPro"/>
</dbReference>
<keyword evidence="6" id="KW-1185">Reference proteome</keyword>
<dbReference type="GO" id="GO:0032259">
    <property type="term" value="P:methylation"/>
    <property type="evidence" value="ECO:0007669"/>
    <property type="project" value="UniProtKB-KW"/>
</dbReference>
<dbReference type="Gene3D" id="3.40.50.150">
    <property type="entry name" value="Vaccinia Virus protein VP39"/>
    <property type="match status" value="1"/>
</dbReference>
<dbReference type="CDD" id="cd02440">
    <property type="entry name" value="AdoMet_MTases"/>
    <property type="match status" value="1"/>
</dbReference>
<comment type="caution">
    <text evidence="5">The sequence shown here is derived from an EMBL/GenBank/DDBJ whole genome shotgun (WGS) entry which is preliminary data.</text>
</comment>
<evidence type="ECO:0000256" key="3">
    <source>
        <dbReference type="ARBA" id="ARBA00022679"/>
    </source>
</evidence>
<reference evidence="5" key="1">
    <citation type="submission" date="2021-02" db="EMBL/GenBank/DDBJ databases">
        <title>Genome sequence Cadophora malorum strain M34.</title>
        <authorList>
            <person name="Stefanovic E."/>
            <person name="Vu D."/>
            <person name="Scully C."/>
            <person name="Dijksterhuis J."/>
            <person name="Roader J."/>
            <person name="Houbraken J."/>
        </authorList>
    </citation>
    <scope>NUCLEOTIDE SEQUENCE</scope>
    <source>
        <strain evidence="5">M34</strain>
    </source>
</reference>
<dbReference type="OrthoDB" id="276151at2759"/>
<accession>A0A8H7W6U8</accession>
<dbReference type="PROSITE" id="PS51585">
    <property type="entry name" value="SAM_MT_TPMT"/>
    <property type="match status" value="1"/>
</dbReference>
<sequence length="253" mass="27988">MNQGSGWCALWQSNESDLWDRGKPSPPLIELVEQRGDLIQSRADNGRRKKALVPGCGRGYDVVMLAHHGFDAYGLEISTDAVAAAKAYSAPEIVAPSAYNFHTAARDSLGTAGRVSFLQGDFFQRDWELATSLEGDAKFDLIYDYTFLCALLPETRKSWATRMGDLLKPDGMLVCLEFPLYKDPELPGPPWGLTGVHWDLLARGGNGLLKHSVREESSAGLEGQFLRVLHIKPEVSYENGKGTDMLSVWRKKS</sequence>
<keyword evidence="1" id="KW-0597">Phosphoprotein</keyword>
<dbReference type="PANTHER" id="PTHR32183">
    <property type="match status" value="1"/>
</dbReference>